<dbReference type="GO" id="GO:0003985">
    <property type="term" value="F:acetyl-CoA C-acetyltransferase activity"/>
    <property type="evidence" value="ECO:0007669"/>
    <property type="project" value="UniProtKB-EC"/>
</dbReference>
<evidence type="ECO:0000313" key="8">
    <source>
        <dbReference type="EMBL" id="MBB5186416.1"/>
    </source>
</evidence>
<dbReference type="PROSITE" id="PS00098">
    <property type="entry name" value="THIOLASE_1"/>
    <property type="match status" value="1"/>
</dbReference>
<dbReference type="InterPro" id="IPR020613">
    <property type="entry name" value="Thiolase_CS"/>
</dbReference>
<name>A0A840R1I6_9GAMM</name>
<evidence type="ECO:0000256" key="5">
    <source>
        <dbReference type="RuleBase" id="RU003557"/>
    </source>
</evidence>
<comment type="caution">
    <text evidence="8">The sequence shown here is derived from an EMBL/GenBank/DDBJ whole genome shotgun (WGS) entry which is preliminary data.</text>
</comment>
<accession>A0A840R1I6</accession>
<dbReference type="PANTHER" id="PTHR18919">
    <property type="entry name" value="ACETYL-COA C-ACYLTRANSFERASE"/>
    <property type="match status" value="1"/>
</dbReference>
<dbReference type="PANTHER" id="PTHR18919:SF107">
    <property type="entry name" value="ACETYL-COA ACETYLTRANSFERASE, CYTOSOLIC"/>
    <property type="match status" value="1"/>
</dbReference>
<dbReference type="PROSITE" id="PS00099">
    <property type="entry name" value="THIOLASE_3"/>
    <property type="match status" value="1"/>
</dbReference>
<dbReference type="CDD" id="cd00751">
    <property type="entry name" value="thiolase"/>
    <property type="match status" value="1"/>
</dbReference>
<dbReference type="Pfam" id="PF02803">
    <property type="entry name" value="Thiolase_C"/>
    <property type="match status" value="1"/>
</dbReference>
<dbReference type="Gene3D" id="3.40.47.10">
    <property type="match status" value="2"/>
</dbReference>
<feature type="active site" description="Acyl-thioester intermediate" evidence="4">
    <location>
        <position position="93"/>
    </location>
</feature>
<keyword evidence="2 5" id="KW-0808">Transferase</keyword>
<keyword evidence="9" id="KW-1185">Reference proteome</keyword>
<evidence type="ECO:0000256" key="2">
    <source>
        <dbReference type="ARBA" id="ARBA00022679"/>
    </source>
</evidence>
<dbReference type="PROSITE" id="PS00737">
    <property type="entry name" value="THIOLASE_2"/>
    <property type="match status" value="1"/>
</dbReference>
<evidence type="ECO:0000256" key="3">
    <source>
        <dbReference type="ARBA" id="ARBA00023315"/>
    </source>
</evidence>
<gene>
    <name evidence="8" type="ORF">HNQ57_000677</name>
</gene>
<dbReference type="InterPro" id="IPR020617">
    <property type="entry name" value="Thiolase_C"/>
</dbReference>
<dbReference type="EMBL" id="JACHHW010000002">
    <property type="protein sequence ID" value="MBB5186416.1"/>
    <property type="molecule type" value="Genomic_DNA"/>
</dbReference>
<evidence type="ECO:0000259" key="6">
    <source>
        <dbReference type="Pfam" id="PF00108"/>
    </source>
</evidence>
<feature type="domain" description="Thiolase N-terminal" evidence="6">
    <location>
        <begin position="9"/>
        <end position="268"/>
    </location>
</feature>
<keyword evidence="3 5" id="KW-0012">Acyltransferase</keyword>
<evidence type="ECO:0000256" key="1">
    <source>
        <dbReference type="ARBA" id="ARBA00010982"/>
    </source>
</evidence>
<dbReference type="GO" id="GO:0044281">
    <property type="term" value="P:small molecule metabolic process"/>
    <property type="evidence" value="ECO:0007669"/>
    <property type="project" value="UniProtKB-ARBA"/>
</dbReference>
<dbReference type="Pfam" id="PF00108">
    <property type="entry name" value="Thiolase_N"/>
    <property type="match status" value="1"/>
</dbReference>
<dbReference type="EC" id="2.3.1.9" evidence="8"/>
<dbReference type="InterPro" id="IPR020610">
    <property type="entry name" value="Thiolase_AS"/>
</dbReference>
<comment type="similarity">
    <text evidence="1 5">Belongs to the thiolase-like superfamily. Thiolase family.</text>
</comment>
<dbReference type="InterPro" id="IPR016039">
    <property type="entry name" value="Thiolase-like"/>
</dbReference>
<evidence type="ECO:0000256" key="4">
    <source>
        <dbReference type="PIRSR" id="PIRSR000429-1"/>
    </source>
</evidence>
<dbReference type="InterPro" id="IPR020615">
    <property type="entry name" value="Thiolase_acyl_enz_int_AS"/>
</dbReference>
<proteinExistence type="inferred from homology"/>
<feature type="active site" description="Proton acceptor" evidence="4">
    <location>
        <position position="384"/>
    </location>
</feature>
<dbReference type="NCBIfam" id="TIGR01930">
    <property type="entry name" value="AcCoA-C-Actrans"/>
    <property type="match status" value="1"/>
</dbReference>
<dbReference type="AlphaFoldDB" id="A0A840R1I6"/>
<dbReference type="PIRSF" id="PIRSF000429">
    <property type="entry name" value="Ac-CoA_Ac_transf"/>
    <property type="match status" value="1"/>
</dbReference>
<feature type="active site" description="Proton acceptor" evidence="4">
    <location>
        <position position="354"/>
    </location>
</feature>
<dbReference type="Proteomes" id="UP000536640">
    <property type="component" value="Unassembled WGS sequence"/>
</dbReference>
<reference evidence="8 9" key="1">
    <citation type="submission" date="2020-08" db="EMBL/GenBank/DDBJ databases">
        <title>Genomic Encyclopedia of Type Strains, Phase IV (KMG-IV): sequencing the most valuable type-strain genomes for metagenomic binning, comparative biology and taxonomic classification.</title>
        <authorList>
            <person name="Goeker M."/>
        </authorList>
    </citation>
    <scope>NUCLEOTIDE SEQUENCE [LARGE SCALE GENOMIC DNA]</scope>
    <source>
        <strain evidence="8 9">DSM 25701</strain>
    </source>
</reference>
<organism evidence="8 9">
    <name type="scientific">Zhongshania antarctica</name>
    <dbReference type="NCBI Taxonomy" id="641702"/>
    <lineage>
        <taxon>Bacteria</taxon>
        <taxon>Pseudomonadati</taxon>
        <taxon>Pseudomonadota</taxon>
        <taxon>Gammaproteobacteria</taxon>
        <taxon>Cellvibrionales</taxon>
        <taxon>Spongiibacteraceae</taxon>
        <taxon>Zhongshania</taxon>
    </lineage>
</organism>
<evidence type="ECO:0000313" key="9">
    <source>
        <dbReference type="Proteomes" id="UP000536640"/>
    </source>
</evidence>
<protein>
    <submittedName>
        <fullName evidence="8">Acetyl-CoA C-acetyltransferase</fullName>
        <ecNumber evidence="8">2.3.1.9</ecNumber>
    </submittedName>
</protein>
<dbReference type="InterPro" id="IPR020616">
    <property type="entry name" value="Thiolase_N"/>
</dbReference>
<dbReference type="RefSeq" id="WP_184461217.1">
    <property type="nucleotide sequence ID" value="NZ_JACHHW010000002.1"/>
</dbReference>
<evidence type="ECO:0000259" key="7">
    <source>
        <dbReference type="Pfam" id="PF02803"/>
    </source>
</evidence>
<dbReference type="InterPro" id="IPR002155">
    <property type="entry name" value="Thiolase"/>
</dbReference>
<sequence>MIAAPERKVVIVDAARTAIGNFNGALSAVPAHVLGATVIKALLSRSGISAEQIDEVILGQVLTAGAGQNPARQAVIAAGLPETCPAMTINKVCGSGLKAVHLAAQAILCGDADIVIAGGQENMSLSPHVLPKSRDGQKMGNWVLKDSMIEDGLWDAFNDYHMGVTAENVAKKYDISRDQQDQFAAASQEKAQQAIANNKFDDEIVAVEIPQRRGDPIRFTADEFPRKGTTAESLSKLRPAFEKDGSVTAGNASGLNDGAAALLIMSEQKAQELGLSPLATIAGYASAGVDPAIMGTGPVPASKKCLAKAGWAISELDLVESNEAFSAQSLGVNCELGWDTSIINVNGGAIALGHPIGASGARVLVTLLHEMKRRDAKKGLATLCIGGGQGVAIAIER</sequence>
<feature type="domain" description="Thiolase C-terminal" evidence="7">
    <location>
        <begin position="276"/>
        <end position="397"/>
    </location>
</feature>
<dbReference type="FunFam" id="3.40.47.10:FF:000010">
    <property type="entry name" value="Acetyl-CoA acetyltransferase (Thiolase)"/>
    <property type="match status" value="1"/>
</dbReference>
<dbReference type="SUPFAM" id="SSF53901">
    <property type="entry name" value="Thiolase-like"/>
    <property type="match status" value="2"/>
</dbReference>